<feature type="region of interest" description="Disordered" evidence="1">
    <location>
        <begin position="199"/>
        <end position="225"/>
    </location>
</feature>
<dbReference type="Pfam" id="PF12900">
    <property type="entry name" value="Pyridox_ox_2"/>
    <property type="match status" value="1"/>
</dbReference>
<dbReference type="InterPro" id="IPR012349">
    <property type="entry name" value="Split_barrel_FMN-bd"/>
</dbReference>
<dbReference type="PANTHER" id="PTHR34071:SF2">
    <property type="entry name" value="FLAVIN-NUCLEOTIDE-BINDING PROTEIN"/>
    <property type="match status" value="1"/>
</dbReference>
<dbReference type="PANTHER" id="PTHR34071">
    <property type="entry name" value="5-NITROIMIDAZOLE ANTIBIOTICS RESISTANCE PROTEIN, NIMA-FAMILY-RELATED PROTEIN-RELATED"/>
    <property type="match status" value="1"/>
</dbReference>
<dbReference type="RefSeq" id="WP_129423569.1">
    <property type="nucleotide sequence ID" value="NZ_SDWV01000001.1"/>
</dbReference>
<sequence length="225" mass="23903">MADEPQERPGRSAQRTDVRRLPEKQVRDVAALHAILDEAVVASVGIAVDGQPFVLPMACARDGDHLLLHGSTGSRLMRAIAAGTPICVSVTHLDGLVYARSAFESSMRYRSATVLGVATAVPADERLHALEVLTEHLLPGRWAELRAPHAKELAATSVLRVPLAEWSVKVGAGFGDDPDEDLDEPVWAGMLPMRVTYGDPVDAPDLGPGRPVPGHVTGLPDPGQG</sequence>
<dbReference type="Gene3D" id="2.30.110.10">
    <property type="entry name" value="Electron Transport, Fmn-binding Protein, Chain A"/>
    <property type="match status" value="1"/>
</dbReference>
<feature type="region of interest" description="Disordered" evidence="1">
    <location>
        <begin position="1"/>
        <end position="20"/>
    </location>
</feature>
<proteinExistence type="predicted"/>
<dbReference type="Proteomes" id="UP000291101">
    <property type="component" value="Unassembled WGS sequence"/>
</dbReference>
<comment type="caution">
    <text evidence="2">The sequence shown here is derived from an EMBL/GenBank/DDBJ whole genome shotgun (WGS) entry which is preliminary data.</text>
</comment>
<gene>
    <name evidence="2" type="ORF">EUA94_00360</name>
</gene>
<dbReference type="OrthoDB" id="116031at2"/>
<evidence type="ECO:0000313" key="3">
    <source>
        <dbReference type="Proteomes" id="UP000291101"/>
    </source>
</evidence>
<dbReference type="AlphaFoldDB" id="A0A4Q2T8L2"/>
<dbReference type="SUPFAM" id="SSF50475">
    <property type="entry name" value="FMN-binding split barrel"/>
    <property type="match status" value="1"/>
</dbReference>
<organism evidence="2 3">
    <name type="scientific">Nocardioides zhouii</name>
    <dbReference type="NCBI Taxonomy" id="1168729"/>
    <lineage>
        <taxon>Bacteria</taxon>
        <taxon>Bacillati</taxon>
        <taxon>Actinomycetota</taxon>
        <taxon>Actinomycetes</taxon>
        <taxon>Propionibacteriales</taxon>
        <taxon>Nocardioidaceae</taxon>
        <taxon>Nocardioides</taxon>
    </lineage>
</organism>
<reference evidence="2 3" key="1">
    <citation type="submission" date="2019-01" db="EMBL/GenBank/DDBJ databases">
        <title>Novel species of Nocardioides.</title>
        <authorList>
            <person name="Liu Q."/>
            <person name="X Y.-H."/>
        </authorList>
    </citation>
    <scope>NUCLEOTIDE SEQUENCE [LARGE SCALE GENOMIC DNA]</scope>
    <source>
        <strain evidence="2 3">HLT2-9</strain>
    </source>
</reference>
<dbReference type="InterPro" id="IPR024747">
    <property type="entry name" value="Pyridox_Oxase-rel"/>
</dbReference>
<keyword evidence="3" id="KW-1185">Reference proteome</keyword>
<accession>A0A4Q2T8L2</accession>
<evidence type="ECO:0000313" key="2">
    <source>
        <dbReference type="EMBL" id="RYC14613.1"/>
    </source>
</evidence>
<protein>
    <submittedName>
        <fullName evidence="2">Pyridoxamine 5'-phosphate oxidase family protein</fullName>
    </submittedName>
</protein>
<name>A0A4Q2T8L2_9ACTN</name>
<dbReference type="EMBL" id="SDWV01000001">
    <property type="protein sequence ID" value="RYC14613.1"/>
    <property type="molecule type" value="Genomic_DNA"/>
</dbReference>
<evidence type="ECO:0000256" key="1">
    <source>
        <dbReference type="SAM" id="MobiDB-lite"/>
    </source>
</evidence>